<dbReference type="EMBL" id="LXQA011433525">
    <property type="protein sequence ID" value="MCI97121.1"/>
    <property type="molecule type" value="Genomic_DNA"/>
</dbReference>
<dbReference type="Proteomes" id="UP000265520">
    <property type="component" value="Unassembled WGS sequence"/>
</dbReference>
<name>A0A392WDK6_9FABA</name>
<evidence type="ECO:0000313" key="1">
    <source>
        <dbReference type="EMBL" id="MCI97121.1"/>
    </source>
</evidence>
<feature type="non-terminal residue" evidence="1">
    <location>
        <position position="50"/>
    </location>
</feature>
<protein>
    <submittedName>
        <fullName evidence="1">CC-NBS-LRR resistance protein</fullName>
    </submittedName>
</protein>
<sequence length="50" mass="5776">MFDDLVKDMSGLNLYPNVGIVQKTNIEWRETSSYVIESDIIGRDVDKEKI</sequence>
<organism evidence="1 2">
    <name type="scientific">Trifolium medium</name>
    <dbReference type="NCBI Taxonomy" id="97028"/>
    <lineage>
        <taxon>Eukaryota</taxon>
        <taxon>Viridiplantae</taxon>
        <taxon>Streptophyta</taxon>
        <taxon>Embryophyta</taxon>
        <taxon>Tracheophyta</taxon>
        <taxon>Spermatophyta</taxon>
        <taxon>Magnoliopsida</taxon>
        <taxon>eudicotyledons</taxon>
        <taxon>Gunneridae</taxon>
        <taxon>Pentapetalae</taxon>
        <taxon>rosids</taxon>
        <taxon>fabids</taxon>
        <taxon>Fabales</taxon>
        <taxon>Fabaceae</taxon>
        <taxon>Papilionoideae</taxon>
        <taxon>50 kb inversion clade</taxon>
        <taxon>NPAAA clade</taxon>
        <taxon>Hologalegina</taxon>
        <taxon>IRL clade</taxon>
        <taxon>Trifolieae</taxon>
        <taxon>Trifolium</taxon>
    </lineage>
</organism>
<evidence type="ECO:0000313" key="2">
    <source>
        <dbReference type="Proteomes" id="UP000265520"/>
    </source>
</evidence>
<proteinExistence type="predicted"/>
<dbReference type="AlphaFoldDB" id="A0A392WDK6"/>
<reference evidence="1 2" key="1">
    <citation type="journal article" date="2018" name="Front. Plant Sci.">
        <title>Red Clover (Trifolium pratense) and Zigzag Clover (T. medium) - A Picture of Genomic Similarities and Differences.</title>
        <authorList>
            <person name="Dluhosova J."/>
            <person name="Istvanek J."/>
            <person name="Nedelnik J."/>
            <person name="Repkova J."/>
        </authorList>
    </citation>
    <scope>NUCLEOTIDE SEQUENCE [LARGE SCALE GENOMIC DNA]</scope>
    <source>
        <strain evidence="2">cv. 10/8</strain>
        <tissue evidence="1">Leaf</tissue>
    </source>
</reference>
<comment type="caution">
    <text evidence="1">The sequence shown here is derived from an EMBL/GenBank/DDBJ whole genome shotgun (WGS) entry which is preliminary data.</text>
</comment>
<keyword evidence="2" id="KW-1185">Reference proteome</keyword>
<accession>A0A392WDK6</accession>